<proteinExistence type="predicted"/>
<name>A0A8S5S6Q6_9CAUD</name>
<sequence>MDKFEQKLEYFQRCEDEQIAKQRAKLAYALKCRDYEEAAKYRDEHKQGYCPHCFVLLTPQYTCDICGYTREVK</sequence>
<dbReference type="EMBL" id="BK032536">
    <property type="protein sequence ID" value="DAF46378.1"/>
    <property type="molecule type" value="Genomic_DNA"/>
</dbReference>
<reference evidence="1" key="1">
    <citation type="journal article" date="2021" name="Proc. Natl. Acad. Sci. U.S.A.">
        <title>A Catalog of Tens of Thousands of Viruses from Human Metagenomes Reveals Hidden Associations with Chronic Diseases.</title>
        <authorList>
            <person name="Tisza M.J."/>
            <person name="Buck C.B."/>
        </authorList>
    </citation>
    <scope>NUCLEOTIDE SEQUENCE</scope>
    <source>
        <strain evidence="1">CtsUe5</strain>
    </source>
</reference>
<protein>
    <submittedName>
        <fullName evidence="1">RNA polymerase subunit</fullName>
    </submittedName>
</protein>
<evidence type="ECO:0000313" key="1">
    <source>
        <dbReference type="EMBL" id="DAF46378.1"/>
    </source>
</evidence>
<organism evidence="1">
    <name type="scientific">Podoviridae sp. ctsUe5</name>
    <dbReference type="NCBI Taxonomy" id="2827750"/>
    <lineage>
        <taxon>Viruses</taxon>
        <taxon>Duplodnaviria</taxon>
        <taxon>Heunggongvirae</taxon>
        <taxon>Uroviricota</taxon>
        <taxon>Caudoviricetes</taxon>
    </lineage>
</organism>
<accession>A0A8S5S6Q6</accession>